<sequence length="134" mass="15318">MPPHPPPDPADQPLIDEYGQPIQLDGETRGDFAMLCTWLNLEPSRIRTTYVVVAELHHVTPTRVSSLHGRMLWAERLEAWEKASDLRAKYVRVPRIAPREPRIITRRVCRRLLPVPPEALMRGPVPLPPSAPRE</sequence>
<proteinExistence type="predicted"/>
<reference evidence="1 2" key="1">
    <citation type="submission" date="2021-01" db="EMBL/GenBank/DDBJ databases">
        <title>WGS of actinomycetes isolated from Thailand.</title>
        <authorList>
            <person name="Thawai C."/>
        </authorList>
    </citation>
    <scope>NUCLEOTIDE SEQUENCE [LARGE SCALE GENOMIC DNA]</scope>
    <source>
        <strain evidence="1 2">CH9-7</strain>
    </source>
</reference>
<gene>
    <name evidence="1" type="ORF">JK360_29280</name>
</gene>
<dbReference type="RefSeq" id="WP_201809131.1">
    <property type="nucleotide sequence ID" value="NZ_JAERRI010000019.1"/>
</dbReference>
<dbReference type="EMBL" id="JAERRI010000019">
    <property type="protein sequence ID" value="MBL1093376.1"/>
    <property type="molecule type" value="Genomic_DNA"/>
</dbReference>
<comment type="caution">
    <text evidence="1">The sequence shown here is derived from an EMBL/GenBank/DDBJ whole genome shotgun (WGS) entry which is preliminary data.</text>
</comment>
<organism evidence="1 2">
    <name type="scientific">Streptomyces siderophoricus</name>
    <dbReference type="NCBI Taxonomy" id="2802281"/>
    <lineage>
        <taxon>Bacteria</taxon>
        <taxon>Bacillati</taxon>
        <taxon>Actinomycetota</taxon>
        <taxon>Actinomycetes</taxon>
        <taxon>Kitasatosporales</taxon>
        <taxon>Streptomycetaceae</taxon>
        <taxon>Streptomyces</taxon>
    </lineage>
</organism>
<accession>A0ABS1N014</accession>
<keyword evidence="2" id="KW-1185">Reference proteome</keyword>
<evidence type="ECO:0000313" key="1">
    <source>
        <dbReference type="EMBL" id="MBL1093376.1"/>
    </source>
</evidence>
<dbReference type="Proteomes" id="UP000629371">
    <property type="component" value="Unassembled WGS sequence"/>
</dbReference>
<protein>
    <submittedName>
        <fullName evidence="1">Uncharacterized protein</fullName>
    </submittedName>
</protein>
<name>A0ABS1N014_9ACTN</name>
<evidence type="ECO:0000313" key="2">
    <source>
        <dbReference type="Proteomes" id="UP000629371"/>
    </source>
</evidence>